<comment type="subunit">
    <text evidence="9">The complex comprises the extracytoplasmic solute receptor protein and the two transmembrane proteins.</text>
</comment>
<dbReference type="Pfam" id="PF04290">
    <property type="entry name" value="DctQ"/>
    <property type="match status" value="1"/>
</dbReference>
<evidence type="ECO:0000256" key="1">
    <source>
        <dbReference type="ARBA" id="ARBA00004429"/>
    </source>
</evidence>
<keyword evidence="4 9" id="KW-0997">Cell inner membrane</keyword>
<sequence length="168" mass="18648">MRSLERFSRGLAHVEDGLAGLTLALVLLVVMYELTIRGLFGQSNLWTDELSRVLLIVLTYVSAIGLTRDSAHVKVELFVDFLRPNLRRLAGYLSDLLCLAFAATATWLGIRYVQESALFGITFAHSDLPFPVWVAQLIIPVGFGAITLRLLLRLLGVRPQQTITSPEP</sequence>
<dbReference type="AlphaFoldDB" id="A0A512C0A5"/>
<organism evidence="11 12">
    <name type="scientific">Microvirga aerophila</name>
    <dbReference type="NCBI Taxonomy" id="670291"/>
    <lineage>
        <taxon>Bacteria</taxon>
        <taxon>Pseudomonadati</taxon>
        <taxon>Pseudomonadota</taxon>
        <taxon>Alphaproteobacteria</taxon>
        <taxon>Hyphomicrobiales</taxon>
        <taxon>Methylobacteriaceae</taxon>
        <taxon>Microvirga</taxon>
    </lineage>
</organism>
<comment type="caution">
    <text evidence="9">Lacks conserved residue(s) required for the propagation of feature annotation.</text>
</comment>
<dbReference type="EMBL" id="BJYU01000117">
    <property type="protein sequence ID" value="GEO17651.1"/>
    <property type="molecule type" value="Genomic_DNA"/>
</dbReference>
<dbReference type="InterPro" id="IPR007387">
    <property type="entry name" value="TRAP_DctQ"/>
</dbReference>
<evidence type="ECO:0000256" key="2">
    <source>
        <dbReference type="ARBA" id="ARBA00022448"/>
    </source>
</evidence>
<evidence type="ECO:0000256" key="5">
    <source>
        <dbReference type="ARBA" id="ARBA00022692"/>
    </source>
</evidence>
<protein>
    <recommendedName>
        <fullName evidence="9">TRAP transporter small permease protein</fullName>
    </recommendedName>
</protein>
<dbReference type="GO" id="GO:0022857">
    <property type="term" value="F:transmembrane transporter activity"/>
    <property type="evidence" value="ECO:0007669"/>
    <property type="project" value="UniProtKB-UniRule"/>
</dbReference>
<dbReference type="InterPro" id="IPR055348">
    <property type="entry name" value="DctQ"/>
</dbReference>
<dbReference type="GO" id="GO:0015740">
    <property type="term" value="P:C4-dicarboxylate transport"/>
    <property type="evidence" value="ECO:0007669"/>
    <property type="project" value="TreeGrafter"/>
</dbReference>
<keyword evidence="5 9" id="KW-0812">Transmembrane</keyword>
<dbReference type="Proteomes" id="UP000321085">
    <property type="component" value="Unassembled WGS sequence"/>
</dbReference>
<evidence type="ECO:0000313" key="11">
    <source>
        <dbReference type="EMBL" id="GEO17651.1"/>
    </source>
</evidence>
<keyword evidence="2 9" id="KW-0813">Transport</keyword>
<dbReference type="GO" id="GO:0005886">
    <property type="term" value="C:plasma membrane"/>
    <property type="evidence" value="ECO:0007669"/>
    <property type="project" value="UniProtKB-SubCell"/>
</dbReference>
<gene>
    <name evidence="11" type="ORF">MAE02_53470</name>
</gene>
<evidence type="ECO:0000256" key="7">
    <source>
        <dbReference type="ARBA" id="ARBA00023136"/>
    </source>
</evidence>
<comment type="caution">
    <text evidence="11">The sequence shown here is derived from an EMBL/GenBank/DDBJ whole genome shotgun (WGS) entry which is preliminary data.</text>
</comment>
<comment type="similarity">
    <text evidence="8 9">Belongs to the TRAP transporter small permease family.</text>
</comment>
<comment type="subcellular location">
    <subcellularLocation>
        <location evidence="1 9">Cell inner membrane</location>
        <topology evidence="1 9">Multi-pass membrane protein</topology>
    </subcellularLocation>
</comment>
<evidence type="ECO:0000256" key="8">
    <source>
        <dbReference type="ARBA" id="ARBA00038436"/>
    </source>
</evidence>
<evidence type="ECO:0000256" key="6">
    <source>
        <dbReference type="ARBA" id="ARBA00022989"/>
    </source>
</evidence>
<evidence type="ECO:0000313" key="12">
    <source>
        <dbReference type="Proteomes" id="UP000321085"/>
    </source>
</evidence>
<feature type="transmembrane region" description="Helical" evidence="9">
    <location>
        <begin position="89"/>
        <end position="110"/>
    </location>
</feature>
<dbReference type="PANTHER" id="PTHR35011:SF2">
    <property type="entry name" value="2,3-DIKETO-L-GULONATE TRAP TRANSPORTER SMALL PERMEASE PROTEIN YIAM"/>
    <property type="match status" value="1"/>
</dbReference>
<proteinExistence type="inferred from homology"/>
<dbReference type="PANTHER" id="PTHR35011">
    <property type="entry name" value="2,3-DIKETO-L-GULONATE TRAP TRANSPORTER SMALL PERMEASE PROTEIN YIAM"/>
    <property type="match status" value="1"/>
</dbReference>
<reference evidence="11 12" key="1">
    <citation type="submission" date="2019-07" db="EMBL/GenBank/DDBJ databases">
        <title>Whole genome shotgun sequence of Microvirga aerophila NBRC 106136.</title>
        <authorList>
            <person name="Hosoyama A."/>
            <person name="Uohara A."/>
            <person name="Ohji S."/>
            <person name="Ichikawa N."/>
        </authorList>
    </citation>
    <scope>NUCLEOTIDE SEQUENCE [LARGE SCALE GENOMIC DNA]</scope>
    <source>
        <strain evidence="11 12">NBRC 106136</strain>
    </source>
</reference>
<name>A0A512C0A5_9HYPH</name>
<feature type="domain" description="Tripartite ATP-independent periplasmic transporters DctQ component" evidence="10">
    <location>
        <begin position="27"/>
        <end position="155"/>
    </location>
</feature>
<keyword evidence="3" id="KW-1003">Cell membrane</keyword>
<evidence type="ECO:0000256" key="4">
    <source>
        <dbReference type="ARBA" id="ARBA00022519"/>
    </source>
</evidence>
<accession>A0A512C0A5</accession>
<comment type="function">
    <text evidence="9">Part of the tripartite ATP-independent periplasmic (TRAP) transport system.</text>
</comment>
<evidence type="ECO:0000256" key="9">
    <source>
        <dbReference type="RuleBase" id="RU369079"/>
    </source>
</evidence>
<feature type="transmembrane region" description="Helical" evidence="9">
    <location>
        <begin position="50"/>
        <end position="68"/>
    </location>
</feature>
<evidence type="ECO:0000256" key="3">
    <source>
        <dbReference type="ARBA" id="ARBA00022475"/>
    </source>
</evidence>
<keyword evidence="7 9" id="KW-0472">Membrane</keyword>
<evidence type="ECO:0000259" key="10">
    <source>
        <dbReference type="Pfam" id="PF04290"/>
    </source>
</evidence>
<keyword evidence="6 9" id="KW-1133">Transmembrane helix</keyword>
<keyword evidence="12" id="KW-1185">Reference proteome</keyword>
<feature type="transmembrane region" description="Helical" evidence="9">
    <location>
        <begin position="130"/>
        <end position="152"/>
    </location>
</feature>